<dbReference type="PANTHER" id="PTHR40469:SF2">
    <property type="entry name" value="GALACTOSE-BINDING DOMAIN-LIKE SUPERFAMILY PROTEIN"/>
    <property type="match status" value="1"/>
</dbReference>
<dbReference type="Pfam" id="PF06283">
    <property type="entry name" value="ThuA"/>
    <property type="match status" value="1"/>
</dbReference>
<dbReference type="PANTHER" id="PTHR40469">
    <property type="entry name" value="SECRETED GLYCOSYL HYDROLASE"/>
    <property type="match status" value="1"/>
</dbReference>
<protein>
    <recommendedName>
        <fullName evidence="1">ThuA-like domain-containing protein</fullName>
    </recommendedName>
</protein>
<sequence>MTRQALVVRGGWDGHMPVETTNLFIPFLEENGFAVRVEESPAVYTDEAFMDTVDLVLQINTMSTIEPEEFAGLQRAVLNGTGMAGWHGGIADSYRNNADYLHMIGGQFAHHAGKDPAERTGEQSDNYIPYTVNITSYGASHPITEGIADFDLETEQYWVLSDEYNDVLATTTQGVRPWDAWNRPVTAPAIWTRQWGEGRIFVSAPGHRLEIVESRPVRTIIERGLLWAAR</sequence>
<dbReference type="RefSeq" id="WP_185278415.1">
    <property type="nucleotide sequence ID" value="NZ_CP043641.1"/>
</dbReference>
<accession>A0A7G6Y9T9</accession>
<dbReference type="InterPro" id="IPR029062">
    <property type="entry name" value="Class_I_gatase-like"/>
</dbReference>
<name>A0A7G6Y9T9_9MICO</name>
<feature type="domain" description="ThuA-like" evidence="1">
    <location>
        <begin position="5"/>
        <end position="228"/>
    </location>
</feature>
<gene>
    <name evidence="2" type="ORF">F1C12_08980</name>
</gene>
<dbReference type="Gene3D" id="3.40.50.880">
    <property type="match status" value="1"/>
</dbReference>
<dbReference type="KEGG" id="lse:F1C12_08980"/>
<evidence type="ECO:0000259" key="1">
    <source>
        <dbReference type="Pfam" id="PF06283"/>
    </source>
</evidence>
<dbReference type="AlphaFoldDB" id="A0A7G6Y9T9"/>
<organism evidence="2 3">
    <name type="scientific">Leifsonia shinshuensis</name>
    <dbReference type="NCBI Taxonomy" id="150026"/>
    <lineage>
        <taxon>Bacteria</taxon>
        <taxon>Bacillati</taxon>
        <taxon>Actinomycetota</taxon>
        <taxon>Actinomycetes</taxon>
        <taxon>Micrococcales</taxon>
        <taxon>Microbacteriaceae</taxon>
        <taxon>Leifsonia</taxon>
    </lineage>
</organism>
<reference evidence="3" key="1">
    <citation type="submission" date="2019-09" db="EMBL/GenBank/DDBJ databases">
        <title>Antimicrobial potential of Antarctic Bacteria.</title>
        <authorList>
            <person name="Benaud N."/>
            <person name="Edwards R.J."/>
            <person name="Ferrari B.C."/>
        </authorList>
    </citation>
    <scope>NUCLEOTIDE SEQUENCE [LARGE SCALE GENOMIC DNA]</scope>
    <source>
        <strain evidence="3">INR9</strain>
    </source>
</reference>
<evidence type="ECO:0000313" key="2">
    <source>
        <dbReference type="EMBL" id="QNE35254.1"/>
    </source>
</evidence>
<proteinExistence type="predicted"/>
<evidence type="ECO:0000313" key="3">
    <source>
        <dbReference type="Proteomes" id="UP000515511"/>
    </source>
</evidence>
<dbReference type="Proteomes" id="UP000515511">
    <property type="component" value="Chromosome"/>
</dbReference>
<dbReference type="SUPFAM" id="SSF52317">
    <property type="entry name" value="Class I glutamine amidotransferase-like"/>
    <property type="match status" value="1"/>
</dbReference>
<dbReference type="InterPro" id="IPR029010">
    <property type="entry name" value="ThuA-like"/>
</dbReference>
<dbReference type="EMBL" id="CP043641">
    <property type="protein sequence ID" value="QNE35254.1"/>
    <property type="molecule type" value="Genomic_DNA"/>
</dbReference>